<dbReference type="SUPFAM" id="SSF103190">
    <property type="entry name" value="Sensory domain-like"/>
    <property type="match status" value="1"/>
</dbReference>
<feature type="transmembrane region" description="Helical" evidence="6">
    <location>
        <begin position="258"/>
        <end position="284"/>
    </location>
</feature>
<dbReference type="InterPro" id="IPR029151">
    <property type="entry name" value="Sensor-like_sf"/>
</dbReference>
<evidence type="ECO:0000256" key="6">
    <source>
        <dbReference type="SAM" id="Phobius"/>
    </source>
</evidence>
<proteinExistence type="predicted"/>
<feature type="domain" description="Cache" evidence="7">
    <location>
        <begin position="19"/>
        <end position="203"/>
    </location>
</feature>
<sequence>MVFESKTNTYGMLQELQRKAMVDVAQTFKSYEMGKGQTIKVLAEEIAKKPNITEEELMFLVEAFAKADDFELVYVGLEDSGLNYQSDGEILGMAQNYDTRNRPWYKEAKAAQDFIITEPYKSASSGNVGVTYAMPIIRNGQFIGVVGGDYDLARFSRDVLALGHTDNSYVGVYSPDGTILLHEDIKRILSKNALSQGIAATLKEKPELLNEDSIDTIFYVKDEQNTSYAIMCDKLNANFRVCSITKESVFTEAVNDVLMLQAIGGIIAVIASLVLIKIVITIALKPLSSIQNGLSGFFSYLNHESKNAPKPI</sequence>
<dbReference type="InterPro" id="IPR033479">
    <property type="entry name" value="dCache_1"/>
</dbReference>
<dbReference type="RefSeq" id="WP_220083647.1">
    <property type="nucleotide sequence ID" value="NZ_NBIU01000027.1"/>
</dbReference>
<evidence type="ECO:0000256" key="4">
    <source>
        <dbReference type="ARBA" id="ARBA00022989"/>
    </source>
</evidence>
<evidence type="ECO:0000313" key="9">
    <source>
        <dbReference type="Proteomes" id="UP000249746"/>
    </source>
</evidence>
<dbReference type="Gene3D" id="3.30.450.20">
    <property type="entry name" value="PAS domain"/>
    <property type="match status" value="1"/>
</dbReference>
<gene>
    <name evidence="8" type="ORF">B6S12_08290</name>
</gene>
<name>A0A2W6MWL2_9HELI</name>
<feature type="non-terminal residue" evidence="8">
    <location>
        <position position="312"/>
    </location>
</feature>
<organism evidence="8 9">
    <name type="scientific">Helicobacter valdiviensis</name>
    <dbReference type="NCBI Taxonomy" id="1458358"/>
    <lineage>
        <taxon>Bacteria</taxon>
        <taxon>Pseudomonadati</taxon>
        <taxon>Campylobacterota</taxon>
        <taxon>Epsilonproteobacteria</taxon>
        <taxon>Campylobacterales</taxon>
        <taxon>Helicobacteraceae</taxon>
        <taxon>Helicobacter</taxon>
    </lineage>
</organism>
<comment type="subcellular location">
    <subcellularLocation>
        <location evidence="1">Cell membrane</location>
        <topology evidence="1">Multi-pass membrane protein</topology>
    </subcellularLocation>
</comment>
<evidence type="ECO:0000256" key="5">
    <source>
        <dbReference type="ARBA" id="ARBA00023136"/>
    </source>
</evidence>
<reference evidence="8 9" key="1">
    <citation type="submission" date="2017-03" db="EMBL/GenBank/DDBJ databases">
        <title>Genomic and clinical evidence uncovers the enterohepatic species Helicobacter valdiviensis as a potential human intestinal pathogen.</title>
        <authorList>
            <person name="Fresia P."/>
            <person name="Jara R."/>
            <person name="Sierra R."/>
            <person name="Ferres I."/>
            <person name="Greif G."/>
            <person name="Iraola G."/>
            <person name="Collado L."/>
        </authorList>
    </citation>
    <scope>NUCLEOTIDE SEQUENCE [LARGE SCALE GENOMIC DNA]</scope>
    <source>
        <strain evidence="8 9">WBE14</strain>
    </source>
</reference>
<keyword evidence="2" id="KW-1003">Cell membrane</keyword>
<dbReference type="Pfam" id="PF02743">
    <property type="entry name" value="dCache_1"/>
    <property type="match status" value="1"/>
</dbReference>
<keyword evidence="3 6" id="KW-0812">Transmembrane</keyword>
<comment type="caution">
    <text evidence="8">The sequence shown here is derived from an EMBL/GenBank/DDBJ whole genome shotgun (WGS) entry which is preliminary data.</text>
</comment>
<evidence type="ECO:0000256" key="2">
    <source>
        <dbReference type="ARBA" id="ARBA00022475"/>
    </source>
</evidence>
<dbReference type="AlphaFoldDB" id="A0A2W6MWL2"/>
<evidence type="ECO:0000313" key="8">
    <source>
        <dbReference type="EMBL" id="PZT47618.1"/>
    </source>
</evidence>
<evidence type="ECO:0000256" key="3">
    <source>
        <dbReference type="ARBA" id="ARBA00022692"/>
    </source>
</evidence>
<protein>
    <submittedName>
        <fullName evidence="8">Methyl-accepting chemotaxis protein</fullName>
    </submittedName>
</protein>
<dbReference type="CDD" id="cd12913">
    <property type="entry name" value="PDC1_MCP_like"/>
    <property type="match status" value="1"/>
</dbReference>
<keyword evidence="4 6" id="KW-1133">Transmembrane helix</keyword>
<dbReference type="Proteomes" id="UP000249746">
    <property type="component" value="Unassembled WGS sequence"/>
</dbReference>
<evidence type="ECO:0000259" key="7">
    <source>
        <dbReference type="Pfam" id="PF02743"/>
    </source>
</evidence>
<accession>A0A2W6MWL2</accession>
<dbReference type="GO" id="GO:0005886">
    <property type="term" value="C:plasma membrane"/>
    <property type="evidence" value="ECO:0007669"/>
    <property type="project" value="UniProtKB-SubCell"/>
</dbReference>
<dbReference type="EMBL" id="NBIU01000027">
    <property type="protein sequence ID" value="PZT47618.1"/>
    <property type="molecule type" value="Genomic_DNA"/>
</dbReference>
<evidence type="ECO:0000256" key="1">
    <source>
        <dbReference type="ARBA" id="ARBA00004651"/>
    </source>
</evidence>
<keyword evidence="5 6" id="KW-0472">Membrane</keyword>
<keyword evidence="9" id="KW-1185">Reference proteome</keyword>